<evidence type="ECO:0000313" key="2">
    <source>
        <dbReference type="Proteomes" id="UP000598146"/>
    </source>
</evidence>
<dbReference type="Proteomes" id="UP000598146">
    <property type="component" value="Unassembled WGS sequence"/>
</dbReference>
<accession>A0A931G376</accession>
<keyword evidence="2" id="KW-1185">Reference proteome</keyword>
<reference evidence="1" key="1">
    <citation type="submission" date="2020-11" db="EMBL/GenBank/DDBJ databases">
        <title>Isolation and identification of active actinomycetes.</title>
        <authorList>
            <person name="Sun X."/>
        </authorList>
    </citation>
    <scope>NUCLEOTIDE SEQUENCE</scope>
    <source>
        <strain evidence="1">NEAU-A11</strain>
    </source>
</reference>
<dbReference type="SUPFAM" id="SSF52540">
    <property type="entry name" value="P-loop containing nucleoside triphosphate hydrolases"/>
    <property type="match status" value="1"/>
</dbReference>
<dbReference type="AlphaFoldDB" id="A0A931G376"/>
<dbReference type="RefSeq" id="WP_196415766.1">
    <property type="nucleotide sequence ID" value="NZ_JADQTO010000009.1"/>
</dbReference>
<sequence>MSPAPTDLWWIGGSPCSGKSTVAGIIAAARDVPLYSCDDAFERHAAAGPTLKKVTAMNIGDRLAQPIEVQVGDVVRLYREEFPLILADLGNAGARVVEGAALLPELLAGIGVPREQAVWIVPTEEFQHRHYRQRAWAHELLASLARPDQAFTRWMRRDIAFARLVADQARDLGYPVIVVDGTTSATQVAAAVHELLSRPRA</sequence>
<dbReference type="EMBL" id="JADQTO010000009">
    <property type="protein sequence ID" value="MBG0563999.1"/>
    <property type="molecule type" value="Genomic_DNA"/>
</dbReference>
<dbReference type="InterPro" id="IPR027417">
    <property type="entry name" value="P-loop_NTPase"/>
</dbReference>
<protein>
    <submittedName>
        <fullName evidence="1">Uncharacterized protein</fullName>
    </submittedName>
</protein>
<comment type="caution">
    <text evidence="1">The sequence shown here is derived from an EMBL/GenBank/DDBJ whole genome shotgun (WGS) entry which is preliminary data.</text>
</comment>
<dbReference type="Gene3D" id="3.40.50.300">
    <property type="entry name" value="P-loop containing nucleotide triphosphate hydrolases"/>
    <property type="match status" value="1"/>
</dbReference>
<evidence type="ECO:0000313" key="1">
    <source>
        <dbReference type="EMBL" id="MBG0563999.1"/>
    </source>
</evidence>
<organism evidence="1 2">
    <name type="scientific">Actinoplanes aureus</name>
    <dbReference type="NCBI Taxonomy" id="2792083"/>
    <lineage>
        <taxon>Bacteria</taxon>
        <taxon>Bacillati</taxon>
        <taxon>Actinomycetota</taxon>
        <taxon>Actinomycetes</taxon>
        <taxon>Micromonosporales</taxon>
        <taxon>Micromonosporaceae</taxon>
        <taxon>Actinoplanes</taxon>
    </lineage>
</organism>
<gene>
    <name evidence="1" type="ORF">I4J89_21360</name>
</gene>
<proteinExistence type="predicted"/>
<name>A0A931G376_9ACTN</name>